<accession>A0A2G5UNA0</accession>
<keyword evidence="2" id="KW-0472">Membrane</keyword>
<feature type="region of interest" description="Disordered" evidence="1">
    <location>
        <begin position="115"/>
        <end position="164"/>
    </location>
</feature>
<feature type="transmembrane region" description="Helical" evidence="2">
    <location>
        <begin position="82"/>
        <end position="106"/>
    </location>
</feature>
<evidence type="ECO:0000313" key="3">
    <source>
        <dbReference type="EMBL" id="PIC40923.1"/>
    </source>
</evidence>
<dbReference type="EMBL" id="PDUG01000003">
    <property type="protein sequence ID" value="PIC40923.1"/>
    <property type="molecule type" value="Genomic_DNA"/>
</dbReference>
<dbReference type="AlphaFoldDB" id="A0A2G5UNA0"/>
<proteinExistence type="predicted"/>
<evidence type="ECO:0000313" key="4">
    <source>
        <dbReference type="Proteomes" id="UP000230233"/>
    </source>
</evidence>
<name>A0A2G5UNA0_9PELO</name>
<comment type="caution">
    <text evidence="3">The sequence shown here is derived from an EMBL/GenBank/DDBJ whole genome shotgun (WGS) entry which is preliminary data.</text>
</comment>
<evidence type="ECO:0000256" key="1">
    <source>
        <dbReference type="SAM" id="MobiDB-lite"/>
    </source>
</evidence>
<gene>
    <name evidence="3" type="primary">Cnig_chr_III.g8516</name>
    <name evidence="3" type="ORF">B9Z55_008516</name>
</gene>
<dbReference type="Proteomes" id="UP000230233">
    <property type="component" value="Chromosome III"/>
</dbReference>
<keyword evidence="2" id="KW-1133">Transmembrane helix</keyword>
<sequence>MTTIDSIELSGTTDVYAQLFAWYLEDQCPNQDCSAVYDRATKGCKEREYDQSECEQGLKQSIDIYCTIGNNSNICNPLLSTWALVGMAIGVVILLGLILGVAIYCIKKRKKTKNQQKNSGTTTTGTTNGSTATGGNNNGGTLEQGRGTGTTTNNNANTGVTGRY</sequence>
<keyword evidence="4" id="KW-1185">Reference proteome</keyword>
<protein>
    <submittedName>
        <fullName evidence="3">Uncharacterized protein</fullName>
    </submittedName>
</protein>
<keyword evidence="2" id="KW-0812">Transmembrane</keyword>
<evidence type="ECO:0000256" key="2">
    <source>
        <dbReference type="SAM" id="Phobius"/>
    </source>
</evidence>
<feature type="compositionally biased region" description="Low complexity" evidence="1">
    <location>
        <begin position="149"/>
        <end position="164"/>
    </location>
</feature>
<organism evidence="3 4">
    <name type="scientific">Caenorhabditis nigoni</name>
    <dbReference type="NCBI Taxonomy" id="1611254"/>
    <lineage>
        <taxon>Eukaryota</taxon>
        <taxon>Metazoa</taxon>
        <taxon>Ecdysozoa</taxon>
        <taxon>Nematoda</taxon>
        <taxon>Chromadorea</taxon>
        <taxon>Rhabditida</taxon>
        <taxon>Rhabditina</taxon>
        <taxon>Rhabditomorpha</taxon>
        <taxon>Rhabditoidea</taxon>
        <taxon>Rhabditidae</taxon>
        <taxon>Peloderinae</taxon>
        <taxon>Caenorhabditis</taxon>
    </lineage>
</organism>
<feature type="compositionally biased region" description="Low complexity" evidence="1">
    <location>
        <begin position="115"/>
        <end position="141"/>
    </location>
</feature>
<reference evidence="4" key="1">
    <citation type="submission" date="2017-10" db="EMBL/GenBank/DDBJ databases">
        <title>Rapid genome shrinkage in a self-fertile nematode reveals novel sperm competition proteins.</title>
        <authorList>
            <person name="Yin D."/>
            <person name="Schwarz E.M."/>
            <person name="Thomas C.G."/>
            <person name="Felde R.L."/>
            <person name="Korf I.F."/>
            <person name="Cutter A.D."/>
            <person name="Schartner C.M."/>
            <person name="Ralston E.J."/>
            <person name="Meyer B.J."/>
            <person name="Haag E.S."/>
        </authorList>
    </citation>
    <scope>NUCLEOTIDE SEQUENCE [LARGE SCALE GENOMIC DNA]</scope>
    <source>
        <strain evidence="4">JU1422</strain>
    </source>
</reference>